<feature type="region of interest" description="Disordered" evidence="1">
    <location>
        <begin position="186"/>
        <end position="206"/>
    </location>
</feature>
<accession>A0ABQ8PJ31</accession>
<evidence type="ECO:0000256" key="1">
    <source>
        <dbReference type="SAM" id="MobiDB-lite"/>
    </source>
</evidence>
<proteinExistence type="predicted"/>
<evidence type="ECO:0000313" key="3">
    <source>
        <dbReference type="Proteomes" id="UP001151295"/>
    </source>
</evidence>
<name>A0ABQ8PJ31_9FUNG</name>
<feature type="compositionally biased region" description="Acidic residues" evidence="1">
    <location>
        <begin position="617"/>
        <end position="627"/>
    </location>
</feature>
<feature type="region of interest" description="Disordered" evidence="1">
    <location>
        <begin position="608"/>
        <end position="651"/>
    </location>
</feature>
<feature type="region of interest" description="Disordered" evidence="1">
    <location>
        <begin position="91"/>
        <end position="130"/>
    </location>
</feature>
<feature type="region of interest" description="Disordered" evidence="1">
    <location>
        <begin position="421"/>
        <end position="457"/>
    </location>
</feature>
<protein>
    <submittedName>
        <fullName evidence="2">Uncharacterized protein</fullName>
    </submittedName>
</protein>
<sequence length="676" mass="74527">MGAVESLPAPTGFHEHRIFGSRRRATIRSASTPPLPHKSLKSATVCLSDCHSGLEDIVFDDDQQHTPVRPRTRSRLRNSLRRHSLRTLSSWSLGQDSSSNQPSTETAPDLFNNRAEPTHPEPPLSSPPRLLLLSASMPNLHICQQDVETEEGADVSDDSSSSEYDQCSLLHGSNGDLAFLKEVQPAEKPANSVGEATQEKPARSRGISGLSKFLSYRLSHSGRQSHNRSSMCIQRRRTKDTDPASTENDPAQAADRPKSFPAMLTDDQDLFLSASFGQLGISYDDLVDKSENTQQPSTLWLLGQPLEHLAADISDQQYTTCTESDGSGILPLGKNKNRYLNIMSSDDSAISSVSSSLTLSEMKCSAVGAINKRIVTNGLNEPAVHRLLDSVKESADSEDDCCPGMLDYGEYVYLSTCEEMQNPQSSDDKENGAADREHSEASDQSIDRSSEESGQGVRRWWPRRILPVQNMQYMPKLSKVFSSTTLSSSYGDECEAQELDICDQCASVSEGSLEPNSASEHPMDEGMMMEDSADKPPCCSNARCRHYHTRRSTVMRLDYWDILSRFPMRPTSALALSSLKEMATLCQANNENSSRLIQSSRSIVGLPGARSYVSDSSSDDSSSDAEENSSMRKSCALGAHNGQRGKHKQKRVLSEPMQYILYNSYLRYYGRPGESS</sequence>
<gene>
    <name evidence="2" type="ORF">EDC05_004185</name>
</gene>
<feature type="compositionally biased region" description="Acidic residues" evidence="1">
    <location>
        <begin position="148"/>
        <end position="157"/>
    </location>
</feature>
<feature type="region of interest" description="Disordered" evidence="1">
    <location>
        <begin position="219"/>
        <end position="258"/>
    </location>
</feature>
<dbReference type="EMBL" id="JANBQD010000054">
    <property type="protein sequence ID" value="KAJ1990238.1"/>
    <property type="molecule type" value="Genomic_DNA"/>
</dbReference>
<feature type="compositionally biased region" description="Polar residues" evidence="1">
    <location>
        <begin position="221"/>
        <end position="232"/>
    </location>
</feature>
<feature type="compositionally biased region" description="Basic and acidic residues" evidence="1">
    <location>
        <begin position="426"/>
        <end position="451"/>
    </location>
</feature>
<organism evidence="2 3">
    <name type="scientific">Coemansia umbellata</name>
    <dbReference type="NCBI Taxonomy" id="1424467"/>
    <lineage>
        <taxon>Eukaryota</taxon>
        <taxon>Fungi</taxon>
        <taxon>Fungi incertae sedis</taxon>
        <taxon>Zoopagomycota</taxon>
        <taxon>Kickxellomycotina</taxon>
        <taxon>Kickxellomycetes</taxon>
        <taxon>Kickxellales</taxon>
        <taxon>Kickxellaceae</taxon>
        <taxon>Coemansia</taxon>
    </lineage>
</organism>
<comment type="caution">
    <text evidence="2">The sequence shown here is derived from an EMBL/GenBank/DDBJ whole genome shotgun (WGS) entry which is preliminary data.</text>
</comment>
<keyword evidence="3" id="KW-1185">Reference proteome</keyword>
<feature type="region of interest" description="Disordered" evidence="1">
    <location>
        <begin position="148"/>
        <end position="168"/>
    </location>
</feature>
<evidence type="ECO:0000313" key="2">
    <source>
        <dbReference type="EMBL" id="KAJ1990238.1"/>
    </source>
</evidence>
<reference evidence="2" key="1">
    <citation type="submission" date="2022-07" db="EMBL/GenBank/DDBJ databases">
        <title>Phylogenomic reconstructions and comparative analyses of Kickxellomycotina fungi.</title>
        <authorList>
            <person name="Reynolds N.K."/>
            <person name="Stajich J.E."/>
            <person name="Barry K."/>
            <person name="Grigoriev I.V."/>
            <person name="Crous P."/>
            <person name="Smith M.E."/>
        </authorList>
    </citation>
    <scope>NUCLEOTIDE SEQUENCE</scope>
    <source>
        <strain evidence="2">BCRC 34882</strain>
    </source>
</reference>
<dbReference type="Proteomes" id="UP001151295">
    <property type="component" value="Unassembled WGS sequence"/>
</dbReference>